<organism evidence="3 4">
    <name type="scientific">Exobacillus caeni</name>
    <dbReference type="NCBI Taxonomy" id="2574798"/>
    <lineage>
        <taxon>Bacteria</taxon>
        <taxon>Bacillati</taxon>
        <taxon>Bacillota</taxon>
        <taxon>Bacilli</taxon>
        <taxon>Bacillales</taxon>
        <taxon>Guptibacillaceae</taxon>
        <taxon>Exobacillus</taxon>
    </lineage>
</organism>
<evidence type="ECO:0000313" key="4">
    <source>
        <dbReference type="Proteomes" id="UP000308230"/>
    </source>
</evidence>
<dbReference type="NCBIfam" id="TIGR00762">
    <property type="entry name" value="DegV"/>
    <property type="match status" value="1"/>
</dbReference>
<proteinExistence type="predicted"/>
<dbReference type="PROSITE" id="PS51482">
    <property type="entry name" value="DEGV"/>
    <property type="match status" value="1"/>
</dbReference>
<dbReference type="EMBL" id="SWLG01000005">
    <property type="protein sequence ID" value="TLS37855.1"/>
    <property type="molecule type" value="Genomic_DNA"/>
</dbReference>
<dbReference type="PANTHER" id="PTHR33434:SF3">
    <property type="entry name" value="DEGV DOMAIN-CONTAINING PROTEIN YITS"/>
    <property type="match status" value="1"/>
</dbReference>
<comment type="function">
    <text evidence="1">May bind long-chain fatty acids, such as palmitate, and may play a role in lipid transport or fatty acid metabolism.</text>
</comment>
<gene>
    <name evidence="3" type="ORF">FCL54_08535</name>
</gene>
<dbReference type="Gene3D" id="3.40.50.10170">
    <property type="match status" value="1"/>
</dbReference>
<comment type="caution">
    <text evidence="3">The sequence shown here is derived from an EMBL/GenBank/DDBJ whole genome shotgun (WGS) entry which is preliminary data.</text>
</comment>
<dbReference type="PANTHER" id="PTHR33434">
    <property type="entry name" value="DEGV DOMAIN-CONTAINING PROTEIN DR_1986-RELATED"/>
    <property type="match status" value="1"/>
</dbReference>
<sequence>MNVKIITDSGCDLPESLIEQYAIEVMPLIVNIDGQEYFDMQGIKAKELYSALREGKIAKTAQVPPAKIREVFQSYIDQNLPFLYIGLSSELSGTFQSAYVTKNELAEENPDAEMEVLDSKAASLGYGLMVLKAAQLAEKGLSLSEIKNEIASAYVPHMEHIFTVDDLDFLQRGGRVSKASAFVGGLLKIKPVLHVEDGKLVPIEKVRGRNKVFKRMVEIMEERGSNVKEQIIGISHGDDLESAEKLKELIKDSLGAENFLIHTVGATIGSHSGPGTIALFFLNK</sequence>
<dbReference type="Proteomes" id="UP000308230">
    <property type="component" value="Unassembled WGS sequence"/>
</dbReference>
<keyword evidence="4" id="KW-1185">Reference proteome</keyword>
<dbReference type="InterPro" id="IPR043168">
    <property type="entry name" value="DegV_C"/>
</dbReference>
<dbReference type="AlphaFoldDB" id="A0A5R9FE05"/>
<keyword evidence="2" id="KW-0446">Lipid-binding</keyword>
<reference evidence="3 4" key="1">
    <citation type="submission" date="2019-04" db="EMBL/GenBank/DDBJ databases">
        <title>Bacillus caeni sp. nov., a bacterium isolated from mangrove sediment.</title>
        <authorList>
            <person name="Huang H."/>
            <person name="Mo K."/>
            <person name="Hu Y."/>
        </authorList>
    </citation>
    <scope>NUCLEOTIDE SEQUENCE [LARGE SCALE GENOMIC DNA]</scope>
    <source>
        <strain evidence="3 4">HB172195</strain>
    </source>
</reference>
<evidence type="ECO:0000256" key="2">
    <source>
        <dbReference type="ARBA" id="ARBA00023121"/>
    </source>
</evidence>
<evidence type="ECO:0000313" key="3">
    <source>
        <dbReference type="EMBL" id="TLS37855.1"/>
    </source>
</evidence>
<dbReference type="Pfam" id="PF02645">
    <property type="entry name" value="DegV"/>
    <property type="match status" value="1"/>
</dbReference>
<dbReference type="OrthoDB" id="9780660at2"/>
<dbReference type="InterPro" id="IPR003797">
    <property type="entry name" value="DegV"/>
</dbReference>
<dbReference type="RefSeq" id="WP_138125338.1">
    <property type="nucleotide sequence ID" value="NZ_SWLG01000005.1"/>
</dbReference>
<accession>A0A5R9FE05</accession>
<evidence type="ECO:0000256" key="1">
    <source>
        <dbReference type="ARBA" id="ARBA00003238"/>
    </source>
</evidence>
<dbReference type="SUPFAM" id="SSF82549">
    <property type="entry name" value="DAK1/DegV-like"/>
    <property type="match status" value="1"/>
</dbReference>
<dbReference type="Gene3D" id="3.30.1180.10">
    <property type="match status" value="1"/>
</dbReference>
<dbReference type="InterPro" id="IPR050270">
    <property type="entry name" value="DegV_domain_contain"/>
</dbReference>
<name>A0A5R9FE05_9BACL</name>
<dbReference type="GO" id="GO:0008289">
    <property type="term" value="F:lipid binding"/>
    <property type="evidence" value="ECO:0007669"/>
    <property type="project" value="UniProtKB-KW"/>
</dbReference>
<protein>
    <submittedName>
        <fullName evidence="3">DegV family protein</fullName>
    </submittedName>
</protein>